<dbReference type="Proteomes" id="UP000269396">
    <property type="component" value="Unassembled WGS sequence"/>
</dbReference>
<dbReference type="EMBL" id="UZAL01037188">
    <property type="protein sequence ID" value="VDP71337.1"/>
    <property type="molecule type" value="Genomic_DNA"/>
</dbReference>
<protein>
    <submittedName>
        <fullName evidence="1">Uncharacterized protein</fullName>
    </submittedName>
</protein>
<organism evidence="1 2">
    <name type="scientific">Schistosoma mattheei</name>
    <dbReference type="NCBI Taxonomy" id="31246"/>
    <lineage>
        <taxon>Eukaryota</taxon>
        <taxon>Metazoa</taxon>
        <taxon>Spiralia</taxon>
        <taxon>Lophotrochozoa</taxon>
        <taxon>Platyhelminthes</taxon>
        <taxon>Trematoda</taxon>
        <taxon>Digenea</taxon>
        <taxon>Strigeidida</taxon>
        <taxon>Schistosomatoidea</taxon>
        <taxon>Schistosomatidae</taxon>
        <taxon>Schistosoma</taxon>
    </lineage>
</organism>
<sequence>MYPVVSVIPKNLDYSGIDNLTEIRSVLNRICTAYVDHIDIATMIQTNLKQTECGKQWNRGHMFCPSWIYFQIVADINSGIRVHPDDESRTGQNCIPNPTLATSVPMVGAKL</sequence>
<dbReference type="AlphaFoldDB" id="A0A183PQ10"/>
<keyword evidence="2" id="KW-1185">Reference proteome</keyword>
<proteinExistence type="predicted"/>
<gene>
    <name evidence="1" type="ORF">SMTD_LOCUS16447</name>
</gene>
<reference evidence="1 2" key="1">
    <citation type="submission" date="2018-11" db="EMBL/GenBank/DDBJ databases">
        <authorList>
            <consortium name="Pathogen Informatics"/>
        </authorList>
    </citation>
    <scope>NUCLEOTIDE SEQUENCE [LARGE SCALE GENOMIC DNA]</scope>
    <source>
        <strain>Denwood</strain>
        <strain evidence="2">Zambia</strain>
    </source>
</reference>
<evidence type="ECO:0000313" key="2">
    <source>
        <dbReference type="Proteomes" id="UP000269396"/>
    </source>
</evidence>
<name>A0A183PQ10_9TREM</name>
<evidence type="ECO:0000313" key="1">
    <source>
        <dbReference type="EMBL" id="VDP71337.1"/>
    </source>
</evidence>
<accession>A0A183PQ10</accession>